<dbReference type="SUPFAM" id="SSF56235">
    <property type="entry name" value="N-terminal nucleophile aminohydrolases (Ntn hydrolases)"/>
    <property type="match status" value="1"/>
</dbReference>
<dbReference type="GO" id="GO:0005634">
    <property type="term" value="C:nucleus"/>
    <property type="evidence" value="ECO:0007669"/>
    <property type="project" value="UniProtKB-SubCell"/>
</dbReference>
<dbReference type="AlphaFoldDB" id="A0A6J2TYC9"/>
<keyword evidence="4" id="KW-1185">Reference proteome</keyword>
<comment type="subcellular location">
    <subcellularLocation>
        <location evidence="3">Cytoplasm</location>
    </subcellularLocation>
    <subcellularLocation>
        <location evidence="3">Nucleus</location>
    </subcellularLocation>
</comment>
<dbReference type="InterPro" id="IPR001353">
    <property type="entry name" value="Proteasome_sua/b"/>
</dbReference>
<keyword evidence="1 3" id="KW-0539">Nucleus</keyword>
<dbReference type="GeneID" id="115628572"/>
<sequence length="260" mass="29135">MLNGGFGNLLGRKGTWASPSNNNSEYPNNTGFKSGELQSAENGAMVTTCSSVVGIKFDRGVMIAADTLVSYGNLSRFQNIDRVFKINHNILLGGSGDFPDVQCIHRTIEQKMLEDQFYEKNIDMRPQALSTWLTRITYTRNLWMKPLFVDLVVGGIDAGGKPYLANVNFRGRAFTDYVVTAGFARGMVVPLVRQSKPQRREFTAQEASNLISKCMEVLYYRNVRSISQYTVGICTENCCDVEGPFKVDEKWDVADMIRGY</sequence>
<evidence type="ECO:0000256" key="3">
    <source>
        <dbReference type="PIRNR" id="PIRNR001213"/>
    </source>
</evidence>
<comment type="similarity">
    <text evidence="3">Belongs to the peptidase T1B family.</text>
</comment>
<organism evidence="4 5">
    <name type="scientific">Drosophila lebanonensis</name>
    <name type="common">Fruit fly</name>
    <name type="synonym">Scaptodrosophila lebanonensis</name>
    <dbReference type="NCBI Taxonomy" id="7225"/>
    <lineage>
        <taxon>Eukaryota</taxon>
        <taxon>Metazoa</taxon>
        <taxon>Ecdysozoa</taxon>
        <taxon>Arthropoda</taxon>
        <taxon>Hexapoda</taxon>
        <taxon>Insecta</taxon>
        <taxon>Pterygota</taxon>
        <taxon>Neoptera</taxon>
        <taxon>Endopterygota</taxon>
        <taxon>Diptera</taxon>
        <taxon>Brachycera</taxon>
        <taxon>Muscomorpha</taxon>
        <taxon>Ephydroidea</taxon>
        <taxon>Drosophilidae</taxon>
        <taxon>Scaptodrosophila</taxon>
    </lineage>
</organism>
<gene>
    <name evidence="5" type="primary">LOC115628572</name>
</gene>
<dbReference type="InterPro" id="IPR016295">
    <property type="entry name" value="Proteasome_beta4"/>
</dbReference>
<evidence type="ECO:0000256" key="2">
    <source>
        <dbReference type="ARBA" id="ARBA00026071"/>
    </source>
</evidence>
<dbReference type="Proteomes" id="UP000504634">
    <property type="component" value="Unplaced"/>
</dbReference>
<dbReference type="PANTHER" id="PTHR32194:SF6">
    <property type="entry name" value="PROTEASOME SUBUNIT BETA"/>
    <property type="match status" value="1"/>
</dbReference>
<evidence type="ECO:0000256" key="1">
    <source>
        <dbReference type="ARBA" id="ARBA00023242"/>
    </source>
</evidence>
<dbReference type="InterPro" id="IPR023333">
    <property type="entry name" value="Proteasome_suB-type"/>
</dbReference>
<dbReference type="GO" id="GO:0019774">
    <property type="term" value="C:proteasome core complex, beta-subunit complex"/>
    <property type="evidence" value="ECO:0007669"/>
    <property type="project" value="UniProtKB-UniRule"/>
</dbReference>
<reference evidence="5" key="1">
    <citation type="submission" date="2025-08" db="UniProtKB">
        <authorList>
            <consortium name="RefSeq"/>
        </authorList>
    </citation>
    <scope>IDENTIFICATION</scope>
    <source>
        <strain evidence="5">11010-0011.00</strain>
        <tissue evidence="5">Whole body</tissue>
    </source>
</reference>
<dbReference type="InterPro" id="IPR029055">
    <property type="entry name" value="Ntn_hydrolases_N"/>
</dbReference>
<keyword evidence="3" id="KW-0963">Cytoplasm</keyword>
<comment type="function">
    <text evidence="3">Non-catalytic component of the proteasome.</text>
</comment>
<dbReference type="PANTHER" id="PTHR32194">
    <property type="entry name" value="METALLOPROTEASE TLDD"/>
    <property type="match status" value="1"/>
</dbReference>
<name>A0A6J2TYC9_DROLE</name>
<comment type="subunit">
    <text evidence="2">The 26S proteasome consists of a 20S proteasome core and two 19S regulatory subunits. The 20S proteasome core is composed of 28 subunits that are arranged in four stacked rings, resulting in a barrel-shaped structure. The two end rings are each formed by seven alpha subunits, and the two central rings are each formed by seven beta subunits. The catalytic chamber with the active sites is on the inside of the barrel.</text>
</comment>
<dbReference type="RefSeq" id="XP_030380600.1">
    <property type="nucleotide sequence ID" value="XM_030524740.1"/>
</dbReference>
<dbReference type="OrthoDB" id="7854943at2759"/>
<evidence type="ECO:0000313" key="4">
    <source>
        <dbReference type="Proteomes" id="UP000504634"/>
    </source>
</evidence>
<keyword evidence="3" id="KW-0647">Proteasome</keyword>
<dbReference type="Pfam" id="PF00227">
    <property type="entry name" value="Proteasome"/>
    <property type="match status" value="1"/>
</dbReference>
<dbReference type="GO" id="GO:0005737">
    <property type="term" value="C:cytoplasm"/>
    <property type="evidence" value="ECO:0007669"/>
    <property type="project" value="UniProtKB-SubCell"/>
</dbReference>
<accession>A0A6J2TYC9</accession>
<dbReference type="PIRSF" id="PIRSF001213">
    <property type="entry name" value="Psome_endopept_beta"/>
    <property type="match status" value="1"/>
</dbReference>
<proteinExistence type="inferred from homology"/>
<evidence type="ECO:0000313" key="5">
    <source>
        <dbReference type="RefSeq" id="XP_030380600.1"/>
    </source>
</evidence>
<dbReference type="GO" id="GO:0051603">
    <property type="term" value="P:proteolysis involved in protein catabolic process"/>
    <property type="evidence" value="ECO:0007669"/>
    <property type="project" value="InterPro"/>
</dbReference>
<protein>
    <recommendedName>
        <fullName evidence="3">Proteasome subunit beta</fullName>
    </recommendedName>
</protein>
<dbReference type="Gene3D" id="3.60.20.10">
    <property type="entry name" value="Glutamine Phosphoribosylpyrophosphate, subunit 1, domain 1"/>
    <property type="match status" value="1"/>
</dbReference>